<dbReference type="Proteomes" id="UP001595998">
    <property type="component" value="Unassembled WGS sequence"/>
</dbReference>
<dbReference type="EMBL" id="JBHSEH010000009">
    <property type="protein sequence ID" value="MFC4426583.1"/>
    <property type="molecule type" value="Genomic_DNA"/>
</dbReference>
<gene>
    <name evidence="1" type="ORF">ACFOZ9_10190</name>
</gene>
<reference evidence="2" key="1">
    <citation type="journal article" date="2019" name="Int. J. Syst. Evol. Microbiol.">
        <title>The Global Catalogue of Microorganisms (GCM) 10K type strain sequencing project: providing services to taxonomists for standard genome sequencing and annotation.</title>
        <authorList>
            <consortium name="The Broad Institute Genomics Platform"/>
            <consortium name="The Broad Institute Genome Sequencing Center for Infectious Disease"/>
            <person name="Wu L."/>
            <person name="Ma J."/>
        </authorList>
    </citation>
    <scope>NUCLEOTIDE SEQUENCE [LARGE SCALE GENOMIC DNA]</scope>
    <source>
        <strain evidence="2">CCUG 56029</strain>
    </source>
</reference>
<organism evidence="1 2">
    <name type="scientific">Deinococcus navajonensis</name>
    <dbReference type="NCBI Taxonomy" id="309884"/>
    <lineage>
        <taxon>Bacteria</taxon>
        <taxon>Thermotogati</taxon>
        <taxon>Deinococcota</taxon>
        <taxon>Deinococci</taxon>
        <taxon>Deinococcales</taxon>
        <taxon>Deinococcaceae</taxon>
        <taxon>Deinococcus</taxon>
    </lineage>
</organism>
<protein>
    <submittedName>
        <fullName evidence="1">Uncharacterized protein</fullName>
    </submittedName>
</protein>
<evidence type="ECO:0000313" key="1">
    <source>
        <dbReference type="EMBL" id="MFC4426583.1"/>
    </source>
</evidence>
<dbReference type="RefSeq" id="WP_380039193.1">
    <property type="nucleotide sequence ID" value="NZ_JBHSEH010000009.1"/>
</dbReference>
<sequence length="106" mass="11276">MGLRPALTHLYWGLSLLDVSGGQYVLLSETEGGAAAVAFSGLRLADLEVQRDRPLPPGLVSALRRDSGCGHPMPFPQATFVPTVPGGVPGLLVRDGNSLNWWLGKR</sequence>
<keyword evidence="2" id="KW-1185">Reference proteome</keyword>
<evidence type="ECO:0000313" key="2">
    <source>
        <dbReference type="Proteomes" id="UP001595998"/>
    </source>
</evidence>
<proteinExistence type="predicted"/>
<comment type="caution">
    <text evidence="1">The sequence shown here is derived from an EMBL/GenBank/DDBJ whole genome shotgun (WGS) entry which is preliminary data.</text>
</comment>
<name>A0ABV8XRX0_9DEIO</name>
<accession>A0ABV8XRX0</accession>